<evidence type="ECO:0000256" key="4">
    <source>
        <dbReference type="ARBA" id="ARBA00022679"/>
    </source>
</evidence>
<dbReference type="CDD" id="cd00082">
    <property type="entry name" value="HisKA"/>
    <property type="match status" value="1"/>
</dbReference>
<dbReference type="InterPro" id="IPR036097">
    <property type="entry name" value="HisK_dim/P_sf"/>
</dbReference>
<feature type="modified residue" description="4-aspartylphosphate" evidence="6">
    <location>
        <position position="57"/>
    </location>
</feature>
<keyword evidence="7" id="KW-0175">Coiled coil</keyword>
<evidence type="ECO:0000256" key="2">
    <source>
        <dbReference type="ARBA" id="ARBA00012438"/>
    </source>
</evidence>
<dbReference type="InterPro" id="IPR011006">
    <property type="entry name" value="CheY-like_superfamily"/>
</dbReference>
<dbReference type="PROSITE" id="PS50112">
    <property type="entry name" value="PAS"/>
    <property type="match status" value="2"/>
</dbReference>
<evidence type="ECO:0000256" key="3">
    <source>
        <dbReference type="ARBA" id="ARBA00022553"/>
    </source>
</evidence>
<dbReference type="InterPro" id="IPR013656">
    <property type="entry name" value="PAS_4"/>
</dbReference>
<dbReference type="InterPro" id="IPR035965">
    <property type="entry name" value="PAS-like_dom_sf"/>
</dbReference>
<dbReference type="Proteomes" id="UP001193389">
    <property type="component" value="Chromosome"/>
</dbReference>
<dbReference type="InterPro" id="IPR004358">
    <property type="entry name" value="Sig_transdc_His_kin-like_C"/>
</dbReference>
<evidence type="ECO:0000313" key="12">
    <source>
        <dbReference type="EMBL" id="BBE15931.1"/>
    </source>
</evidence>
<dbReference type="SMART" id="SM00448">
    <property type="entry name" value="REC"/>
    <property type="match status" value="1"/>
</dbReference>
<dbReference type="Gene3D" id="3.40.50.2300">
    <property type="match status" value="1"/>
</dbReference>
<feature type="coiled-coil region" evidence="7">
    <location>
        <begin position="499"/>
        <end position="526"/>
    </location>
</feature>
<evidence type="ECO:0000259" key="8">
    <source>
        <dbReference type="PROSITE" id="PS50109"/>
    </source>
</evidence>
<dbReference type="Pfam" id="PF00072">
    <property type="entry name" value="Response_reg"/>
    <property type="match status" value="1"/>
</dbReference>
<evidence type="ECO:0000256" key="5">
    <source>
        <dbReference type="ARBA" id="ARBA00022777"/>
    </source>
</evidence>
<evidence type="ECO:0000259" key="11">
    <source>
        <dbReference type="PROSITE" id="PS50113"/>
    </source>
</evidence>
<dbReference type="SMART" id="SM00387">
    <property type="entry name" value="HATPase_c"/>
    <property type="match status" value="1"/>
</dbReference>
<evidence type="ECO:0000313" key="13">
    <source>
        <dbReference type="Proteomes" id="UP001193389"/>
    </source>
</evidence>
<feature type="domain" description="PAC" evidence="11">
    <location>
        <begin position="463"/>
        <end position="515"/>
    </location>
</feature>
<dbReference type="InterPro" id="IPR003661">
    <property type="entry name" value="HisK_dim/P_dom"/>
</dbReference>
<dbReference type="InterPro" id="IPR000014">
    <property type="entry name" value="PAS"/>
</dbReference>
<dbReference type="SUPFAM" id="SSF55874">
    <property type="entry name" value="ATPase domain of HSP90 chaperone/DNA topoisomerase II/histidine kinase"/>
    <property type="match status" value="1"/>
</dbReference>
<dbReference type="InterPro" id="IPR005467">
    <property type="entry name" value="His_kinase_dom"/>
</dbReference>
<dbReference type="SMART" id="SM00388">
    <property type="entry name" value="HisKA"/>
    <property type="match status" value="1"/>
</dbReference>
<dbReference type="InterPro" id="IPR001610">
    <property type="entry name" value="PAC"/>
</dbReference>
<proteinExistence type="predicted"/>
<dbReference type="SMART" id="SM00086">
    <property type="entry name" value="PAC"/>
    <property type="match status" value="3"/>
</dbReference>
<reference evidence="12" key="1">
    <citation type="journal article" date="2020" name="Int. J. Syst. Evol. Microbiol.">
        <title>Aquipluma nitroreducens gen. nov. sp. nov., a novel facultatively anaerobic bacterium isolated from a freshwater lake.</title>
        <authorList>
            <person name="Watanabe M."/>
            <person name="Kojima H."/>
            <person name="Fukui M."/>
        </authorList>
    </citation>
    <scope>NUCLEOTIDE SEQUENCE</scope>
    <source>
        <strain evidence="12">MeG22</strain>
    </source>
</reference>
<evidence type="ECO:0000256" key="6">
    <source>
        <dbReference type="PROSITE-ProRule" id="PRU00169"/>
    </source>
</evidence>
<dbReference type="CDD" id="cd00130">
    <property type="entry name" value="PAS"/>
    <property type="match status" value="2"/>
</dbReference>
<dbReference type="PROSITE" id="PS50110">
    <property type="entry name" value="RESPONSE_REGULATORY"/>
    <property type="match status" value="1"/>
</dbReference>
<keyword evidence="3 6" id="KW-0597">Phosphoprotein</keyword>
<accession>A0A5K7S2V0</accession>
<dbReference type="EC" id="2.7.13.3" evidence="2"/>
<dbReference type="PROSITE" id="PS50113">
    <property type="entry name" value="PAC"/>
    <property type="match status" value="3"/>
</dbReference>
<dbReference type="Pfam" id="PF02518">
    <property type="entry name" value="HATPase_c"/>
    <property type="match status" value="1"/>
</dbReference>
<feature type="domain" description="PAC" evidence="11">
    <location>
        <begin position="215"/>
        <end position="265"/>
    </location>
</feature>
<dbReference type="InterPro" id="IPR003594">
    <property type="entry name" value="HATPase_dom"/>
</dbReference>
<comment type="catalytic activity">
    <reaction evidence="1">
        <text>ATP + protein L-histidine = ADP + protein N-phospho-L-histidine.</text>
        <dbReference type="EC" id="2.7.13.3"/>
    </reaction>
</comment>
<dbReference type="GO" id="GO:0009927">
    <property type="term" value="F:histidine phosphotransfer kinase activity"/>
    <property type="evidence" value="ECO:0007669"/>
    <property type="project" value="TreeGrafter"/>
</dbReference>
<feature type="domain" description="Response regulatory" evidence="9">
    <location>
        <begin position="6"/>
        <end position="122"/>
    </location>
</feature>
<dbReference type="NCBIfam" id="TIGR00229">
    <property type="entry name" value="sensory_box"/>
    <property type="match status" value="3"/>
</dbReference>
<dbReference type="SUPFAM" id="SSF47384">
    <property type="entry name" value="Homodimeric domain of signal transducing histidine kinase"/>
    <property type="match status" value="1"/>
</dbReference>
<feature type="domain" description="PAC" evidence="11">
    <location>
        <begin position="341"/>
        <end position="393"/>
    </location>
</feature>
<protein>
    <recommendedName>
        <fullName evidence="2">histidine kinase</fullName>
        <ecNumber evidence="2">2.7.13.3</ecNumber>
    </recommendedName>
</protein>
<sequence>MDKFYQILLVEDEAQDAELNIREIKKVLPNSKFEITDNRNRYMDLLLSYRPDIILSDFNMPSFDGLSALKIAQEMCPHTPFIMVTGSINEDTAVECMKAGASDYVLKDSLKRLGSAIINALKQRDLGIEKFESEKRLIESEKSYYGLFNSVSEAIYIINARGEFIAINAGTEKMYGYSSEEVIGKTSEFLAANGLNDLKTISQQLKDVLATGIQQQFEFWGKRKNGDIFPNEVICNKGNYFGQEVVIATGRDITDRKEAEEKLKRERKLLRTLIDNLPVTIYVKDRECRKVIANRADLKIVGLKTEVEVLGKTDLETYGPEVGMRGFTDDKKVIDSGEAVLNREEDFWDENGIQRWLITSKIPLTEENGEIIGLVGIGRDITEQKLAQEKILKLSMGIEQSSATIVITDINGSIEYVNPAFTATSGWSEEEAISLNHQILKSGNMESAVYIDLWETISSGNVWRGELQNRKKDGSLYWEWATITSIKNDKGIITNYIAIKEDITERKKMQAELIQAKEKAEESDRLKSAFLANMSHEIRTPLNSIIGFSELLGDPSFDEQQKDEFRQTIVDNGNNLLFIISDIMDFSMLEAGQMKIRKELISVRKLLTELQNDFSKKAIQKGIEFRIALSQNTPDVQIESDLYRIRQIFNNLIGNALKFTLKGYIEIGYQVENNIVTFHTKDTGIGIDSAYHQSIFERFRQVDLAKTRKYGGNGLGLAISKNLVELLGGTIWVESEPDKFSNFIFTIPIKTEDL</sequence>
<feature type="domain" description="PAS" evidence="10">
    <location>
        <begin position="398"/>
        <end position="434"/>
    </location>
</feature>
<dbReference type="FunFam" id="3.30.565.10:FF:000010">
    <property type="entry name" value="Sensor histidine kinase RcsC"/>
    <property type="match status" value="1"/>
</dbReference>
<dbReference type="PANTHER" id="PTHR43047:SF72">
    <property type="entry name" value="OSMOSENSING HISTIDINE PROTEIN KINASE SLN1"/>
    <property type="match status" value="1"/>
</dbReference>
<keyword evidence="5" id="KW-0418">Kinase</keyword>
<dbReference type="PANTHER" id="PTHR43047">
    <property type="entry name" value="TWO-COMPONENT HISTIDINE PROTEIN KINASE"/>
    <property type="match status" value="1"/>
</dbReference>
<dbReference type="InterPro" id="IPR001789">
    <property type="entry name" value="Sig_transdc_resp-reg_receiver"/>
</dbReference>
<dbReference type="GO" id="GO:0005886">
    <property type="term" value="C:plasma membrane"/>
    <property type="evidence" value="ECO:0007669"/>
    <property type="project" value="TreeGrafter"/>
</dbReference>
<dbReference type="RefSeq" id="WP_318349048.1">
    <property type="nucleotide sequence ID" value="NZ_AP018694.1"/>
</dbReference>
<dbReference type="EMBL" id="AP018694">
    <property type="protein sequence ID" value="BBE15931.1"/>
    <property type="molecule type" value="Genomic_DNA"/>
</dbReference>
<dbReference type="Pfam" id="PF00512">
    <property type="entry name" value="HisKA"/>
    <property type="match status" value="1"/>
</dbReference>
<dbReference type="AlphaFoldDB" id="A0A5K7S2V0"/>
<dbReference type="GO" id="GO:0000155">
    <property type="term" value="F:phosphorelay sensor kinase activity"/>
    <property type="evidence" value="ECO:0007669"/>
    <property type="project" value="InterPro"/>
</dbReference>
<feature type="domain" description="Histidine kinase" evidence="8">
    <location>
        <begin position="533"/>
        <end position="751"/>
    </location>
</feature>
<dbReference type="CDD" id="cd16922">
    <property type="entry name" value="HATPase_EvgS-ArcB-TorS-like"/>
    <property type="match status" value="1"/>
</dbReference>
<evidence type="ECO:0000259" key="10">
    <source>
        <dbReference type="PROSITE" id="PS50112"/>
    </source>
</evidence>
<feature type="domain" description="PAS" evidence="10">
    <location>
        <begin position="140"/>
        <end position="212"/>
    </location>
</feature>
<dbReference type="SUPFAM" id="SSF52172">
    <property type="entry name" value="CheY-like"/>
    <property type="match status" value="1"/>
</dbReference>
<dbReference type="InterPro" id="IPR000700">
    <property type="entry name" value="PAS-assoc_C"/>
</dbReference>
<dbReference type="KEGG" id="anf:AQPE_0067"/>
<evidence type="ECO:0000259" key="9">
    <source>
        <dbReference type="PROSITE" id="PS50110"/>
    </source>
</evidence>
<evidence type="ECO:0000256" key="1">
    <source>
        <dbReference type="ARBA" id="ARBA00000085"/>
    </source>
</evidence>
<dbReference type="Pfam" id="PF08448">
    <property type="entry name" value="PAS_4"/>
    <property type="match status" value="1"/>
</dbReference>
<evidence type="ECO:0000256" key="7">
    <source>
        <dbReference type="SAM" id="Coils"/>
    </source>
</evidence>
<organism evidence="12 13">
    <name type="scientific">Aquipluma nitroreducens</name>
    <dbReference type="NCBI Taxonomy" id="2010828"/>
    <lineage>
        <taxon>Bacteria</taxon>
        <taxon>Pseudomonadati</taxon>
        <taxon>Bacteroidota</taxon>
        <taxon>Bacteroidia</taxon>
        <taxon>Marinilabiliales</taxon>
        <taxon>Prolixibacteraceae</taxon>
        <taxon>Aquipluma</taxon>
    </lineage>
</organism>
<dbReference type="Gene3D" id="1.10.287.130">
    <property type="match status" value="1"/>
</dbReference>
<dbReference type="InterPro" id="IPR036890">
    <property type="entry name" value="HATPase_C_sf"/>
</dbReference>
<dbReference type="Gene3D" id="3.30.565.10">
    <property type="entry name" value="Histidine kinase-like ATPase, C-terminal domain"/>
    <property type="match status" value="1"/>
</dbReference>
<dbReference type="SMART" id="SM00091">
    <property type="entry name" value="PAS"/>
    <property type="match status" value="3"/>
</dbReference>
<dbReference type="Gene3D" id="3.30.450.20">
    <property type="entry name" value="PAS domain"/>
    <property type="match status" value="3"/>
</dbReference>
<dbReference type="SUPFAM" id="SSF55785">
    <property type="entry name" value="PYP-like sensor domain (PAS domain)"/>
    <property type="match status" value="3"/>
</dbReference>
<dbReference type="CDD" id="cd00156">
    <property type="entry name" value="REC"/>
    <property type="match status" value="1"/>
</dbReference>
<keyword evidence="13" id="KW-1185">Reference proteome</keyword>
<keyword evidence="4" id="KW-0808">Transferase</keyword>
<name>A0A5K7S2V0_9BACT</name>
<dbReference type="PROSITE" id="PS50109">
    <property type="entry name" value="HIS_KIN"/>
    <property type="match status" value="1"/>
</dbReference>
<gene>
    <name evidence="12" type="ORF">AQPE_0067</name>
</gene>
<dbReference type="PRINTS" id="PR00344">
    <property type="entry name" value="BCTRLSENSOR"/>
</dbReference>
<dbReference type="Pfam" id="PF13426">
    <property type="entry name" value="PAS_9"/>
    <property type="match status" value="2"/>
</dbReference>